<dbReference type="SFLD" id="SFLDG00180">
    <property type="entry name" value="muconate_cycloisomerase"/>
    <property type="match status" value="1"/>
</dbReference>
<dbReference type="PANTHER" id="PTHR48073">
    <property type="entry name" value="O-SUCCINYLBENZOATE SYNTHASE-RELATED"/>
    <property type="match status" value="1"/>
</dbReference>
<dbReference type="InterPro" id="IPR013341">
    <property type="entry name" value="Mandelate_racemase_N_dom"/>
</dbReference>
<dbReference type="InterPro" id="IPR034603">
    <property type="entry name" value="Dipeptide_epimerase"/>
</dbReference>
<proteinExistence type="inferred from homology"/>
<name>A0A937K2N5_9BACT</name>
<evidence type="ECO:0000256" key="3">
    <source>
        <dbReference type="ARBA" id="ARBA00022842"/>
    </source>
</evidence>
<dbReference type="PANTHER" id="PTHR48073:SF2">
    <property type="entry name" value="O-SUCCINYLBENZOATE SYNTHASE"/>
    <property type="match status" value="1"/>
</dbReference>
<evidence type="ECO:0000259" key="8">
    <source>
        <dbReference type="SMART" id="SM00922"/>
    </source>
</evidence>
<feature type="active site" description="Proton acceptor; specific for (R)-substrate epimerization" evidence="5">
    <location>
        <position position="162"/>
    </location>
</feature>
<dbReference type="Pfam" id="PF13378">
    <property type="entry name" value="MR_MLE_C"/>
    <property type="match status" value="1"/>
</dbReference>
<organism evidence="9 10">
    <name type="scientific">Fulvivirga sediminis</name>
    <dbReference type="NCBI Taxonomy" id="2803949"/>
    <lineage>
        <taxon>Bacteria</taxon>
        <taxon>Pseudomonadati</taxon>
        <taxon>Bacteroidota</taxon>
        <taxon>Cytophagia</taxon>
        <taxon>Cytophagales</taxon>
        <taxon>Fulvivirgaceae</taxon>
        <taxon>Fulvivirga</taxon>
    </lineage>
</organism>
<feature type="binding site" evidence="6">
    <location>
        <position position="190"/>
    </location>
    <ligand>
        <name>Mg(2+)</name>
        <dbReference type="ChEBI" id="CHEBI:18420"/>
    </ligand>
</feature>
<dbReference type="InterPro" id="IPR013342">
    <property type="entry name" value="Mandelate_racemase_C"/>
</dbReference>
<reference evidence="9" key="1">
    <citation type="submission" date="2021-01" db="EMBL/GenBank/DDBJ databases">
        <title>Fulvivirga kasyanovii gen. nov., sp nov., a novel member of the phylum Bacteroidetes isolated from seawater in a mussel farm.</title>
        <authorList>
            <person name="Zhao L.-H."/>
            <person name="Wang Z.-J."/>
        </authorList>
    </citation>
    <scope>NUCLEOTIDE SEQUENCE</scope>
    <source>
        <strain evidence="9">2943</strain>
    </source>
</reference>
<dbReference type="SMART" id="SM00922">
    <property type="entry name" value="MR_MLE"/>
    <property type="match status" value="1"/>
</dbReference>
<keyword evidence="3 6" id="KW-0460">Magnesium</keyword>
<sequence>MRIKNIEVWRMNLGNTRPYTIAFKTVDDVDSVFVKITLENGEYGVGAGNPSRQVVGESLEDTHATLSEENLEFLIGKDIREIHGVLYEVMVRFPEFPAARAALDIALHDAFTKFLGVPLAQFLGRKFRTLETSVTIGIKDVKATLEEAREYYDMGFRCLKVKTGRDVDEDIERVAKLKEVFVNNVKIRLDANQGYDQAALLKFYKSSKEWNIELIEQPLPVDQLDLLRQLPQEIKEIIALDESLKSPEDAFLLASQPIAGRIFNIKLMKSGGIFPAMQMANIARVAHIDLMWGCNDESAVSVTAALHAALSFSNTRYIDLDGSLDVVTDAVTGGFKIDEGWMSTTEKPGLGVELI</sequence>
<evidence type="ECO:0000256" key="5">
    <source>
        <dbReference type="PIRSR" id="PIRSR634603-1"/>
    </source>
</evidence>
<dbReference type="InterPro" id="IPR029017">
    <property type="entry name" value="Enolase-like_N"/>
</dbReference>
<keyword evidence="10" id="KW-1185">Reference proteome</keyword>
<dbReference type="GO" id="GO:0006518">
    <property type="term" value="P:peptide metabolic process"/>
    <property type="evidence" value="ECO:0007669"/>
    <property type="project" value="UniProtKB-ARBA"/>
</dbReference>
<comment type="cofactor">
    <cofactor evidence="6 7">
        <name>Mg(2+)</name>
        <dbReference type="ChEBI" id="CHEBI:18420"/>
    </cofactor>
    <text evidence="6 7">Binds 1 Mg(2+) ion per subunit.</text>
</comment>
<dbReference type="SUPFAM" id="SSF54826">
    <property type="entry name" value="Enolase N-terminal domain-like"/>
    <property type="match status" value="1"/>
</dbReference>
<dbReference type="InterPro" id="IPR036849">
    <property type="entry name" value="Enolase-like_C_sf"/>
</dbReference>
<dbReference type="Pfam" id="PF02746">
    <property type="entry name" value="MR_MLE_N"/>
    <property type="match status" value="1"/>
</dbReference>
<dbReference type="CDD" id="cd03319">
    <property type="entry name" value="L-Ala-DL-Glu_epimerase"/>
    <property type="match status" value="1"/>
</dbReference>
<evidence type="ECO:0000256" key="4">
    <source>
        <dbReference type="ARBA" id="ARBA00023235"/>
    </source>
</evidence>
<dbReference type="SFLD" id="SFLDS00001">
    <property type="entry name" value="Enolase"/>
    <property type="match status" value="1"/>
</dbReference>
<dbReference type="InterPro" id="IPR029065">
    <property type="entry name" value="Enolase_C-like"/>
</dbReference>
<evidence type="ECO:0000256" key="1">
    <source>
        <dbReference type="ARBA" id="ARBA00008031"/>
    </source>
</evidence>
<dbReference type="Gene3D" id="3.30.390.10">
    <property type="entry name" value="Enolase-like, N-terminal domain"/>
    <property type="match status" value="1"/>
</dbReference>
<keyword evidence="4 7" id="KW-0413">Isomerase</keyword>
<keyword evidence="2 6" id="KW-0479">Metal-binding</keyword>
<dbReference type="Proteomes" id="UP000659388">
    <property type="component" value="Unassembled WGS sequence"/>
</dbReference>
<comment type="similarity">
    <text evidence="1 7">Belongs to the mandelate racemase/muconate lactonizing enzyme family.</text>
</comment>
<dbReference type="EMBL" id="JAESIY010000010">
    <property type="protein sequence ID" value="MBL3658002.1"/>
    <property type="molecule type" value="Genomic_DNA"/>
</dbReference>
<dbReference type="EC" id="5.1.1.-" evidence="7"/>
<evidence type="ECO:0000313" key="10">
    <source>
        <dbReference type="Proteomes" id="UP000659388"/>
    </source>
</evidence>
<dbReference type="AlphaFoldDB" id="A0A937K2N5"/>
<accession>A0A937K2N5</accession>
<feature type="active site" description="Proton acceptor; specific for (S)-substrate epimerization" evidence="5">
    <location>
        <position position="266"/>
    </location>
</feature>
<dbReference type="RefSeq" id="WP_202245795.1">
    <property type="nucleotide sequence ID" value="NZ_JAESIY010000010.1"/>
</dbReference>
<feature type="binding site" evidence="6">
    <location>
        <position position="216"/>
    </location>
    <ligand>
        <name>Mg(2+)</name>
        <dbReference type="ChEBI" id="CHEBI:18420"/>
    </ligand>
</feature>
<comment type="caution">
    <text evidence="9">The sequence shown here is derived from an EMBL/GenBank/DDBJ whole genome shotgun (WGS) entry which is preliminary data.</text>
</comment>
<evidence type="ECO:0000313" key="9">
    <source>
        <dbReference type="EMBL" id="MBL3658002.1"/>
    </source>
</evidence>
<evidence type="ECO:0000256" key="7">
    <source>
        <dbReference type="RuleBase" id="RU366006"/>
    </source>
</evidence>
<protein>
    <recommendedName>
        <fullName evidence="7">Dipeptide epimerase</fullName>
        <ecNumber evidence="7">5.1.1.-</ecNumber>
    </recommendedName>
</protein>
<feature type="binding site" evidence="6">
    <location>
        <position position="241"/>
    </location>
    <ligand>
        <name>Mg(2+)</name>
        <dbReference type="ChEBI" id="CHEBI:18420"/>
    </ligand>
</feature>
<dbReference type="SUPFAM" id="SSF51604">
    <property type="entry name" value="Enolase C-terminal domain-like"/>
    <property type="match status" value="1"/>
</dbReference>
<evidence type="ECO:0000256" key="2">
    <source>
        <dbReference type="ARBA" id="ARBA00022723"/>
    </source>
</evidence>
<evidence type="ECO:0000256" key="6">
    <source>
        <dbReference type="PIRSR" id="PIRSR634603-3"/>
    </source>
</evidence>
<feature type="domain" description="Mandelate racemase/muconate lactonizing enzyme C-terminal" evidence="8">
    <location>
        <begin position="141"/>
        <end position="237"/>
    </location>
</feature>
<dbReference type="GO" id="GO:0016855">
    <property type="term" value="F:racemase and epimerase activity, acting on amino acids and derivatives"/>
    <property type="evidence" value="ECO:0007669"/>
    <property type="project" value="UniProtKB-UniRule"/>
</dbReference>
<gene>
    <name evidence="9" type="ORF">JL102_17760</name>
</gene>
<dbReference type="GO" id="GO:0000287">
    <property type="term" value="F:magnesium ion binding"/>
    <property type="evidence" value="ECO:0007669"/>
    <property type="project" value="UniProtKB-ARBA"/>
</dbReference>
<dbReference type="Gene3D" id="3.20.20.120">
    <property type="entry name" value="Enolase-like C-terminal domain"/>
    <property type="match status" value="1"/>
</dbReference>